<dbReference type="InParanoid" id="A0A0H2REE5"/>
<evidence type="ECO:0000313" key="2">
    <source>
        <dbReference type="EMBL" id="KLO10225.1"/>
    </source>
</evidence>
<dbReference type="GO" id="GO:0016887">
    <property type="term" value="F:ATP hydrolysis activity"/>
    <property type="evidence" value="ECO:0007669"/>
    <property type="project" value="InterPro"/>
</dbReference>
<name>A0A0H2REE5_9AGAM</name>
<reference evidence="2 3" key="1">
    <citation type="submission" date="2015-04" db="EMBL/GenBank/DDBJ databases">
        <title>Complete genome sequence of Schizopora paradoxa KUC8140, a cosmopolitan wood degrader in East Asia.</title>
        <authorList>
            <consortium name="DOE Joint Genome Institute"/>
            <person name="Min B."/>
            <person name="Park H."/>
            <person name="Jang Y."/>
            <person name="Kim J.-J."/>
            <person name="Kim K.H."/>
            <person name="Pangilinan J."/>
            <person name="Lipzen A."/>
            <person name="Riley R."/>
            <person name="Grigoriev I.V."/>
            <person name="Spatafora J.W."/>
            <person name="Choi I.-G."/>
        </authorList>
    </citation>
    <scope>NUCLEOTIDE SEQUENCE [LARGE SCALE GENOMIC DNA]</scope>
    <source>
        <strain evidence="2 3">KUC8140</strain>
    </source>
</reference>
<dbReference type="PANTHER" id="PTHR46411:SF2">
    <property type="entry name" value="AAA+ ATPASE DOMAIN-CONTAINING PROTEIN"/>
    <property type="match status" value="1"/>
</dbReference>
<organism evidence="2 3">
    <name type="scientific">Schizopora paradoxa</name>
    <dbReference type="NCBI Taxonomy" id="27342"/>
    <lineage>
        <taxon>Eukaryota</taxon>
        <taxon>Fungi</taxon>
        <taxon>Dikarya</taxon>
        <taxon>Basidiomycota</taxon>
        <taxon>Agaricomycotina</taxon>
        <taxon>Agaricomycetes</taxon>
        <taxon>Hymenochaetales</taxon>
        <taxon>Schizoporaceae</taxon>
        <taxon>Schizopora</taxon>
    </lineage>
</organism>
<dbReference type="SUPFAM" id="SSF52540">
    <property type="entry name" value="P-loop containing nucleoside triphosphate hydrolases"/>
    <property type="match status" value="1"/>
</dbReference>
<dbReference type="Gene3D" id="3.40.50.300">
    <property type="entry name" value="P-loop containing nucleotide triphosphate hydrolases"/>
    <property type="match status" value="1"/>
</dbReference>
<dbReference type="AlphaFoldDB" id="A0A0H2REE5"/>
<feature type="domain" description="AAA+ ATPase" evidence="1">
    <location>
        <begin position="402"/>
        <end position="529"/>
    </location>
</feature>
<dbReference type="PANTHER" id="PTHR46411">
    <property type="entry name" value="FAMILY ATPASE, PUTATIVE-RELATED"/>
    <property type="match status" value="1"/>
</dbReference>
<gene>
    <name evidence="2" type="ORF">SCHPADRAFT_856799</name>
</gene>
<evidence type="ECO:0000259" key="1">
    <source>
        <dbReference type="SMART" id="SM00382"/>
    </source>
</evidence>
<evidence type="ECO:0000313" key="3">
    <source>
        <dbReference type="Proteomes" id="UP000053477"/>
    </source>
</evidence>
<dbReference type="SMART" id="SM00382">
    <property type="entry name" value="AAA"/>
    <property type="match status" value="1"/>
</dbReference>
<dbReference type="InterPro" id="IPR027417">
    <property type="entry name" value="P-loop_NTPase"/>
</dbReference>
<keyword evidence="2" id="KW-0378">Hydrolase</keyword>
<sequence>MSTEPSVTPEELTKKRVARYDYYYDVRTFSYALRKTSKPKKPKKVRQRRYAITVRRLIDERGRHVQDIIDISSPRLCEVLIEINEGVEGTDLSRSEPEVNTELMFRSYPGLVQRLQLEEKKDPKDEDLILDIKAAILVVEEDQGKTMRDLEKLTSQNQITFDLLWAMFIPNTLVFNHHTLIQQDRLLFVRRVGYGERMSDRKRYLKVVCEMVHNDGHYFGFAREHLEIEEFRGAVSITDLNVYPLEYRADKATIYEVAVHFGKIFAQMKPHSYHEIRGQAMREGEQRIEKFFTTGRVMISPSAFRHFGPDVSYNPEVRKPMGRENLKDDLYAICNPMLLGFSFERKSWGAFAMSRLRDVVWNDDAFQALVLGDKQKKLIHALVREHASESNEFDDVIVGKGRGLIGLLAGTPGCGKTLTAEAVAEITRKPLYAVSAGELGTTPESVEHRLKRVLELAQMWDAVLLLDEAEVFLQQRDVMNVKRNALVSIFLRELEYYQGILILTTNMPEQCDAAFESRIHFSVHYPKLDLAARRTIWAMFFQRASIEIDDTELDRLASREINGRQIKNVFSSAMTISRAEGTPKLDLTSVDVVLEVLNDWQSAARNTKAER</sequence>
<dbReference type="InterPro" id="IPR054289">
    <property type="entry name" value="DUF7025"/>
</dbReference>
<dbReference type="EMBL" id="KQ086032">
    <property type="protein sequence ID" value="KLO10225.1"/>
    <property type="molecule type" value="Genomic_DNA"/>
</dbReference>
<protein>
    <submittedName>
        <fullName evidence="2">p-loop containing nucleoside triphosphate hydrolase protein</fullName>
    </submittedName>
</protein>
<dbReference type="CDD" id="cd19481">
    <property type="entry name" value="RecA-like_protease"/>
    <property type="match status" value="1"/>
</dbReference>
<dbReference type="InterPro" id="IPR003593">
    <property type="entry name" value="AAA+_ATPase"/>
</dbReference>
<dbReference type="GO" id="GO:0005524">
    <property type="term" value="F:ATP binding"/>
    <property type="evidence" value="ECO:0007669"/>
    <property type="project" value="InterPro"/>
</dbReference>
<dbReference type="Pfam" id="PF00004">
    <property type="entry name" value="AAA"/>
    <property type="match status" value="1"/>
</dbReference>
<keyword evidence="3" id="KW-1185">Reference proteome</keyword>
<proteinExistence type="predicted"/>
<dbReference type="InterPro" id="IPR003959">
    <property type="entry name" value="ATPase_AAA_core"/>
</dbReference>
<dbReference type="OrthoDB" id="10042665at2759"/>
<dbReference type="Proteomes" id="UP000053477">
    <property type="component" value="Unassembled WGS sequence"/>
</dbReference>
<accession>A0A0H2REE5</accession>
<dbReference type="Pfam" id="PF22942">
    <property type="entry name" value="DUF7025"/>
    <property type="match status" value="1"/>
</dbReference>
<dbReference type="STRING" id="27342.A0A0H2REE5"/>